<protein>
    <recommendedName>
        <fullName evidence="9">Photosystem II reaction center X protein</fullName>
    </recommendedName>
</protein>
<dbReference type="InterPro" id="IPR009518">
    <property type="entry name" value="PSII_PsbX"/>
</dbReference>
<organism evidence="7 8">
    <name type="scientific">Zostera marina</name>
    <name type="common">Eelgrass</name>
    <dbReference type="NCBI Taxonomy" id="29655"/>
    <lineage>
        <taxon>Eukaryota</taxon>
        <taxon>Viridiplantae</taxon>
        <taxon>Streptophyta</taxon>
        <taxon>Embryophyta</taxon>
        <taxon>Tracheophyta</taxon>
        <taxon>Spermatophyta</taxon>
        <taxon>Magnoliopsida</taxon>
        <taxon>Liliopsida</taxon>
        <taxon>Zosteraceae</taxon>
        <taxon>Zostera</taxon>
    </lineage>
</organism>
<dbReference type="OMA" id="PIMSATQ"/>
<accession>A0A0K9NMA6</accession>
<proteinExistence type="predicted"/>
<dbReference type="GO" id="GO:0009523">
    <property type="term" value="C:photosystem II"/>
    <property type="evidence" value="ECO:0007669"/>
    <property type="project" value="UniProtKB-KW"/>
</dbReference>
<dbReference type="AlphaFoldDB" id="A0A0K9NMA6"/>
<name>A0A0K9NMA6_ZOSMR</name>
<evidence type="ECO:0000256" key="2">
    <source>
        <dbReference type="ARBA" id="ARBA00022692"/>
    </source>
</evidence>
<dbReference type="GO" id="GO:0015979">
    <property type="term" value="P:photosynthesis"/>
    <property type="evidence" value="ECO:0007669"/>
    <property type="project" value="UniProtKB-KW"/>
</dbReference>
<keyword evidence="8" id="KW-1185">Reference proteome</keyword>
<keyword evidence="5" id="KW-0604">Photosystem II</keyword>
<evidence type="ECO:0000256" key="3">
    <source>
        <dbReference type="ARBA" id="ARBA00022989"/>
    </source>
</evidence>
<comment type="caution">
    <text evidence="7">The sequence shown here is derived from an EMBL/GenBank/DDBJ whole genome shotgun (WGS) entry which is preliminary data.</text>
</comment>
<keyword evidence="4 6" id="KW-0472">Membrane</keyword>
<gene>
    <name evidence="7" type="ORF">ZOSMA_81G01160</name>
</gene>
<evidence type="ECO:0000256" key="4">
    <source>
        <dbReference type="ARBA" id="ARBA00023136"/>
    </source>
</evidence>
<evidence type="ECO:0008006" key="9">
    <source>
        <dbReference type="Google" id="ProtNLM"/>
    </source>
</evidence>
<feature type="transmembrane region" description="Helical" evidence="6">
    <location>
        <begin position="101"/>
        <end position="124"/>
    </location>
</feature>
<dbReference type="STRING" id="29655.A0A0K9NMA6"/>
<dbReference type="PANTHER" id="PTHR34455:SF1">
    <property type="entry name" value="OS07G0673550 PROTEIN"/>
    <property type="match status" value="1"/>
</dbReference>
<evidence type="ECO:0000256" key="5">
    <source>
        <dbReference type="ARBA" id="ARBA00023276"/>
    </source>
</evidence>
<dbReference type="PANTHER" id="PTHR34455">
    <property type="entry name" value="OS07G0673550 PROTEIN"/>
    <property type="match status" value="1"/>
</dbReference>
<keyword evidence="3 6" id="KW-1133">Transmembrane helix</keyword>
<sequence length="130" mass="13060">MASTSAVSMVSTPITAARCMSLKPASSSAFFNPLPRTIKLQSSSVSSKRLSSTITVQASSSSMKEKAITGLTAAAVVAALVVPEMAEAAQPGVSPSLKNLILSVVSGGVVLIGILGAIIGVSNFDPVKRG</sequence>
<dbReference type="Gene3D" id="1.20.5.510">
    <property type="entry name" value="Single helix bin"/>
    <property type="match status" value="1"/>
</dbReference>
<reference evidence="8" key="1">
    <citation type="journal article" date="2016" name="Nature">
        <title>The genome of the seagrass Zostera marina reveals angiosperm adaptation to the sea.</title>
        <authorList>
            <person name="Olsen J.L."/>
            <person name="Rouze P."/>
            <person name="Verhelst B."/>
            <person name="Lin Y.-C."/>
            <person name="Bayer T."/>
            <person name="Collen J."/>
            <person name="Dattolo E."/>
            <person name="De Paoli E."/>
            <person name="Dittami S."/>
            <person name="Maumus F."/>
            <person name="Michel G."/>
            <person name="Kersting A."/>
            <person name="Lauritano C."/>
            <person name="Lohaus R."/>
            <person name="Toepel M."/>
            <person name="Tonon T."/>
            <person name="Vanneste K."/>
            <person name="Amirebrahimi M."/>
            <person name="Brakel J."/>
            <person name="Bostroem C."/>
            <person name="Chovatia M."/>
            <person name="Grimwood J."/>
            <person name="Jenkins J.W."/>
            <person name="Jueterbock A."/>
            <person name="Mraz A."/>
            <person name="Stam W.T."/>
            <person name="Tice H."/>
            <person name="Bornberg-Bauer E."/>
            <person name="Green P.J."/>
            <person name="Pearson G.A."/>
            <person name="Procaccini G."/>
            <person name="Duarte C.M."/>
            <person name="Schmutz J."/>
            <person name="Reusch T.B.H."/>
            <person name="Van de Peer Y."/>
        </authorList>
    </citation>
    <scope>NUCLEOTIDE SEQUENCE [LARGE SCALE GENOMIC DNA]</scope>
    <source>
        <strain evidence="8">cv. Finnish</strain>
    </source>
</reference>
<dbReference type="Proteomes" id="UP000036987">
    <property type="component" value="Unassembled WGS sequence"/>
</dbReference>
<keyword evidence="2 6" id="KW-0812">Transmembrane</keyword>
<keyword evidence="1" id="KW-0602">Photosynthesis</keyword>
<evidence type="ECO:0000313" key="8">
    <source>
        <dbReference type="Proteomes" id="UP000036987"/>
    </source>
</evidence>
<feature type="transmembrane region" description="Helical" evidence="6">
    <location>
        <begin position="67"/>
        <end position="86"/>
    </location>
</feature>
<dbReference type="Pfam" id="PF06596">
    <property type="entry name" value="PsbX"/>
    <property type="match status" value="1"/>
</dbReference>
<dbReference type="EMBL" id="LFYR01002015">
    <property type="protein sequence ID" value="KMZ57896.1"/>
    <property type="molecule type" value="Genomic_DNA"/>
</dbReference>
<evidence type="ECO:0000256" key="6">
    <source>
        <dbReference type="SAM" id="Phobius"/>
    </source>
</evidence>
<evidence type="ECO:0000313" key="7">
    <source>
        <dbReference type="EMBL" id="KMZ57896.1"/>
    </source>
</evidence>
<evidence type="ECO:0000256" key="1">
    <source>
        <dbReference type="ARBA" id="ARBA00022531"/>
    </source>
</evidence>